<gene>
    <name evidence="1" type="ORF">MML48_7g00003383</name>
</gene>
<reference evidence="1" key="1">
    <citation type="submission" date="2022-04" db="EMBL/GenBank/DDBJ databases">
        <title>Chromosome-scale genome assembly of Holotrichia oblita Faldermann.</title>
        <authorList>
            <person name="Rongchong L."/>
        </authorList>
    </citation>
    <scope>NUCLEOTIDE SEQUENCE</scope>
    <source>
        <strain evidence="1">81SQS9</strain>
    </source>
</reference>
<organism evidence="1 2">
    <name type="scientific">Holotrichia oblita</name>
    <name type="common">Chafer beetle</name>
    <dbReference type="NCBI Taxonomy" id="644536"/>
    <lineage>
        <taxon>Eukaryota</taxon>
        <taxon>Metazoa</taxon>
        <taxon>Ecdysozoa</taxon>
        <taxon>Arthropoda</taxon>
        <taxon>Hexapoda</taxon>
        <taxon>Insecta</taxon>
        <taxon>Pterygota</taxon>
        <taxon>Neoptera</taxon>
        <taxon>Endopterygota</taxon>
        <taxon>Coleoptera</taxon>
        <taxon>Polyphaga</taxon>
        <taxon>Scarabaeiformia</taxon>
        <taxon>Scarabaeidae</taxon>
        <taxon>Melolonthinae</taxon>
        <taxon>Holotrichia</taxon>
    </lineage>
</organism>
<accession>A0ACB9ST49</accession>
<protein>
    <submittedName>
        <fullName evidence="1">Sodium/potassium-transporting atpase subunit alpha</fullName>
    </submittedName>
</protein>
<dbReference type="EMBL" id="CM043021">
    <property type="protein sequence ID" value="KAI4457776.1"/>
    <property type="molecule type" value="Genomic_DNA"/>
</dbReference>
<evidence type="ECO:0000313" key="2">
    <source>
        <dbReference type="Proteomes" id="UP001056778"/>
    </source>
</evidence>
<evidence type="ECO:0000313" key="1">
    <source>
        <dbReference type="EMBL" id="KAI4457776.1"/>
    </source>
</evidence>
<dbReference type="Proteomes" id="UP001056778">
    <property type="component" value="Chromosome 7"/>
</dbReference>
<keyword evidence="2" id="KW-1185">Reference proteome</keyword>
<proteinExistence type="predicted"/>
<sequence>MKSIRSHNRRRSFDKHLNRRELSRFRLERFKRDVVTDIHKVTLDNLCFRLDTNVTTGLTKKRAQELLKKYGYNELTPSTKTPEFVKFMATLTGGFSLLLWVGASLCALSCFIEYFTRETIDTDNLTLGLVLVIIIILTGLFVYYQEHKSSKIMESFANMIPMMANVIREGEHLTVQARELVIGDLVTLKFGDRIPADVRVIKNSGLKVDNSALTGESEPVVRSTEFTSENFHESRNVALFSTNAVEGTATGIVVATGDDTVMGHIAGLTARLQPNKTPISVELKKFMHLVTIWACCIGTTFGILCAFMGYSWIESALFLIGIIVSNVPEGLLATVTVSLSVTAKKLAAKNCLIKNLPCVETLGSTSVICSDKTGTLTQNKMTVCHLWFNGSVISADVSTTQEDAKRYRTSDDFKVLMRAATLCNRAEFEAGQQEIPIMQRLVLGDASEAAILKFVELTQCHGSVAKYKRAHPKLIELPFNSTTKYQVSVHRNDEGCIVVMKGAPENIIERCSTIYMNMETQPLQATLRNMCDRACLELASKGERILGFADYQLNASYTRTFPFTLDPRPNFPTSGMRFLGFISLFDPPRPQVHEAVFKCRSAGIKIIMVTGDHPVTAKSIAEEVGIITKEVIELTYMEDLPPGRDDLALVITGSTLRDLTGSELEKILFHYKEIVFARTSPAQKLQIVEGCQKIGHIVAVTGDGVNDSPALKKADIGIAMGISGTEVSKQSADMVLLDDNFASLIIGVEEGRKIFDNLKKSIAYVLASNIPEVTPFLAFITFGIPLPLGVLAVLCIDVLTDMLPSISLAYEEPESDIMKRPPRNPNKDQLVTGKLYFFAYGHIGFIEAAAGFFVYFMIMAEYGFLPERLLGLRKEWDSMLINDLQDSYGMEWTYEERKILQYTCYTAFLIAVVISQWADAIICKTRRNSLITQGMKNWQLNLSIVIETAIACILAYCPENSYLKFYPVKLRWWLYAMPFGVAILIFDECRKWHIRRYPEGYWARETFY</sequence>
<comment type="caution">
    <text evidence="1">The sequence shown here is derived from an EMBL/GenBank/DDBJ whole genome shotgun (WGS) entry which is preliminary data.</text>
</comment>
<name>A0ACB9ST49_HOLOL</name>